<proteinExistence type="inferred from homology"/>
<keyword evidence="7" id="KW-0460">Magnesium</keyword>
<dbReference type="FunFam" id="3.40.50.12470:FF:000007">
    <property type="entry name" value="2-oxoglutarate dehydrogenase e1 mitochondrial"/>
    <property type="match status" value="1"/>
</dbReference>
<dbReference type="CDD" id="cd02016">
    <property type="entry name" value="TPP_E1_OGDC_like"/>
    <property type="match status" value="1"/>
</dbReference>
<evidence type="ECO:0000256" key="1">
    <source>
        <dbReference type="ARBA" id="ARBA00001946"/>
    </source>
</evidence>
<dbReference type="NCBIfam" id="NF008907">
    <property type="entry name" value="PRK12270.1"/>
    <property type="match status" value="1"/>
</dbReference>
<evidence type="ECO:0000256" key="9">
    <source>
        <dbReference type="ARBA" id="ARBA00023002"/>
    </source>
</evidence>
<evidence type="ECO:0000256" key="13">
    <source>
        <dbReference type="ARBA" id="ARBA00030680"/>
    </source>
</evidence>
<dbReference type="NCBIfam" id="NF006914">
    <property type="entry name" value="PRK09404.1"/>
    <property type="match status" value="1"/>
</dbReference>
<evidence type="ECO:0000256" key="8">
    <source>
        <dbReference type="ARBA" id="ARBA00022946"/>
    </source>
</evidence>
<dbReference type="GO" id="GO:0046872">
    <property type="term" value="F:metal ion binding"/>
    <property type="evidence" value="ECO:0007669"/>
    <property type="project" value="UniProtKB-KW"/>
</dbReference>
<evidence type="ECO:0000256" key="10">
    <source>
        <dbReference type="ARBA" id="ARBA00023052"/>
    </source>
</evidence>
<keyword evidence="8" id="KW-0809">Transit peptide</keyword>
<dbReference type="AlphaFoldDB" id="A0A8J2KT07"/>
<dbReference type="EC" id="1.2.4.2" evidence="5"/>
<keyword evidence="6" id="KW-0479">Metal-binding</keyword>
<dbReference type="Proteomes" id="UP000708208">
    <property type="component" value="Unassembled WGS sequence"/>
</dbReference>
<comment type="similarity">
    <text evidence="4">Belongs to the alpha-ketoglutarate dehydrogenase family.</text>
</comment>
<dbReference type="Pfam" id="PF00676">
    <property type="entry name" value="E1_dh"/>
    <property type="match status" value="1"/>
</dbReference>
<gene>
    <name evidence="18" type="ORF">AFUS01_LOCUS33444</name>
</gene>
<keyword evidence="11" id="KW-0496">Mitochondrion</keyword>
<keyword evidence="9" id="KW-0560">Oxidoreductase</keyword>
<dbReference type="GO" id="GO:0006096">
    <property type="term" value="P:glycolytic process"/>
    <property type="evidence" value="ECO:0007669"/>
    <property type="project" value="UniProtKB-KW"/>
</dbReference>
<evidence type="ECO:0000256" key="15">
    <source>
        <dbReference type="ARBA" id="ARBA00040267"/>
    </source>
</evidence>
<dbReference type="PIRSF" id="PIRSF000157">
    <property type="entry name" value="Oxoglu_dh_E1"/>
    <property type="match status" value="1"/>
</dbReference>
<evidence type="ECO:0000256" key="3">
    <source>
        <dbReference type="ARBA" id="ARBA00004173"/>
    </source>
</evidence>
<comment type="subcellular location">
    <subcellularLocation>
        <location evidence="3">Mitochondrion</location>
    </subcellularLocation>
</comment>
<evidence type="ECO:0000256" key="7">
    <source>
        <dbReference type="ARBA" id="ARBA00022842"/>
    </source>
</evidence>
<accession>A0A8J2KT07</accession>
<keyword evidence="12" id="KW-0324">Glycolysis</keyword>
<dbReference type="FunFam" id="3.40.50.970:FF:000002">
    <property type="entry name" value="2-oxoglutarate dehydrogenase, E1 component"/>
    <property type="match status" value="1"/>
</dbReference>
<comment type="caution">
    <text evidence="18">The sequence shown here is derived from an EMBL/GenBank/DDBJ whole genome shotgun (WGS) entry which is preliminary data.</text>
</comment>
<feature type="domain" description="Transketolase-like pyrimidine-binding" evidence="17">
    <location>
        <begin position="639"/>
        <end position="852"/>
    </location>
</feature>
<dbReference type="OrthoDB" id="413077at2759"/>
<dbReference type="EMBL" id="CAJVCH010528821">
    <property type="protein sequence ID" value="CAG7823217.1"/>
    <property type="molecule type" value="Genomic_DNA"/>
</dbReference>
<comment type="cofactor">
    <cofactor evidence="1">
        <name>Mg(2+)</name>
        <dbReference type="ChEBI" id="CHEBI:18420"/>
    </cofactor>
</comment>
<evidence type="ECO:0000256" key="6">
    <source>
        <dbReference type="ARBA" id="ARBA00022723"/>
    </source>
</evidence>
<protein>
    <recommendedName>
        <fullName evidence="15">2-oxoglutarate dehydrogenase, mitochondrial</fullName>
        <ecNumber evidence="5">1.2.4.2</ecNumber>
    </recommendedName>
    <alternativeName>
        <fullName evidence="16">2-oxoglutarate dehydrogenase complex component E1</fullName>
    </alternativeName>
    <alternativeName>
        <fullName evidence="13">Alpha-ketoglutarate dehydrogenase</fullName>
    </alternativeName>
</protein>
<keyword evidence="19" id="KW-1185">Reference proteome</keyword>
<comment type="cofactor">
    <cofactor evidence="2">
        <name>thiamine diphosphate</name>
        <dbReference type="ChEBI" id="CHEBI:58937"/>
    </cofactor>
</comment>
<dbReference type="InterPro" id="IPR032106">
    <property type="entry name" value="2-oxogl_dehyd_N"/>
</dbReference>
<evidence type="ECO:0000256" key="5">
    <source>
        <dbReference type="ARBA" id="ARBA00012280"/>
    </source>
</evidence>
<evidence type="ECO:0000259" key="17">
    <source>
        <dbReference type="SMART" id="SM00861"/>
    </source>
</evidence>
<dbReference type="SMART" id="SM00861">
    <property type="entry name" value="Transket_pyr"/>
    <property type="match status" value="1"/>
</dbReference>
<name>A0A8J2KT07_9HEXA</name>
<dbReference type="InterPro" id="IPR001017">
    <property type="entry name" value="DH_E1"/>
</dbReference>
<dbReference type="NCBIfam" id="TIGR00239">
    <property type="entry name" value="2oxo_dh_E1"/>
    <property type="match status" value="1"/>
</dbReference>
<dbReference type="GO" id="GO:0004591">
    <property type="term" value="F:oxoglutarate dehydrogenase (succinyl-transferring) activity"/>
    <property type="evidence" value="ECO:0007669"/>
    <property type="project" value="UniProtKB-EC"/>
</dbReference>
<dbReference type="PANTHER" id="PTHR23152">
    <property type="entry name" value="2-OXOGLUTARATE DEHYDROGENASE"/>
    <property type="match status" value="1"/>
</dbReference>
<dbReference type="InterPro" id="IPR011603">
    <property type="entry name" value="2oxoglutarate_DH_E1"/>
</dbReference>
<dbReference type="GO" id="GO:0006099">
    <property type="term" value="P:tricarboxylic acid cycle"/>
    <property type="evidence" value="ECO:0007669"/>
    <property type="project" value="TreeGrafter"/>
</dbReference>
<keyword evidence="10" id="KW-0786">Thiamine pyrophosphate</keyword>
<dbReference type="InterPro" id="IPR005475">
    <property type="entry name" value="Transketolase-like_Pyr-bd"/>
</dbReference>
<reference evidence="18" key="1">
    <citation type="submission" date="2021-06" db="EMBL/GenBank/DDBJ databases">
        <authorList>
            <person name="Hodson N. C."/>
            <person name="Mongue J. A."/>
            <person name="Jaron S. K."/>
        </authorList>
    </citation>
    <scope>NUCLEOTIDE SEQUENCE</scope>
</reference>
<organism evidence="18 19">
    <name type="scientific">Allacma fusca</name>
    <dbReference type="NCBI Taxonomy" id="39272"/>
    <lineage>
        <taxon>Eukaryota</taxon>
        <taxon>Metazoa</taxon>
        <taxon>Ecdysozoa</taxon>
        <taxon>Arthropoda</taxon>
        <taxon>Hexapoda</taxon>
        <taxon>Collembola</taxon>
        <taxon>Symphypleona</taxon>
        <taxon>Sminthuridae</taxon>
        <taxon>Allacma</taxon>
    </lineage>
</organism>
<evidence type="ECO:0000256" key="2">
    <source>
        <dbReference type="ARBA" id="ARBA00001964"/>
    </source>
</evidence>
<dbReference type="GO" id="GO:0005739">
    <property type="term" value="C:mitochondrion"/>
    <property type="evidence" value="ECO:0007669"/>
    <property type="project" value="UniProtKB-SubCell"/>
</dbReference>
<sequence>MYRILVSNYQAHLLRYNGSRISAKADRYYMSVGNSCIKKRPLPAKFNQITFARQYLANSSNYMDDMYKAWSQDPKSVHISWDAFFRQSPTEDVVSHAQNMGFGLSQKDEAIIDDHLKVAQVVRRYQYTGHLIAKLDPLNIASADIRRDEKSRKLGPADKTLVLANNLLEFCKQNPERMFQLPKTTYIGGKERTLPLKEIVARLENTYCSSIGAEFAHLKNLNQINFLRERLETPGAGNLDVETKTRIIKRLARASGLESYLAKKWSSEKRFGLEGCEVLIPALKQIIDQSTKHGVDTFVIGMPHRGRLNVLANVCRKPLVQLFTQFAVLQGEDLGSGDVKYHLGTYIERMNRTTNTNIRLAVVANPSHLEAADPVVLGKTRAEQFYADDKEGKKSIPILIHGDAAFSGQGVVYETFHMSELPSYTTHGTVHVVVNNQVGFTTDPCNSRSSAYCSDVSHVVNAPCFHVNADDPDAVIHVCNIAADWRAKYHRDVIIDLVCYRRNGHNEIDEPRFTQPRMYEVIRKTKPVLDKYAMQLEQEGVINANEFKEQKTKYERICEESYIEAQSVKTTKLRDWLDSPWKGFFKNKDHLKMGTTGVDEETLVHIGTKFSTPPPDFEIHKGLERIFRARLDMVKSRTIDWALGEALAFGSLLKEGVHVRLSGQDVERGTFSHRHHILHHQTKDKAVFDVLNNLYPKQAHYTVCNSSLSEFGVLGFELGYSMVNPNSLVMWEAQFGDFFNTAQCIIDQFIASGEQKWVRQSGLVMLLPHAMEGMGPEHSSARLERFLIMSDDDADEIPELDENTEMKQLEQTNWIVANCSTPANYMHLIRRQIALPFRKSLILMTPKLLLRHPDCKSSFDECLPTSHFQSVIPELNSGNFKKLVFCSGKTYYDLTKARAERNLTDQVAIARLEQFTPFPYGALKATVAKHDGAEVIWAQEEHKNFGGWGYVQPRLENLLKAKVRYAGRAVSASPATGAKFLHSKENREYFDSVFN</sequence>
<evidence type="ECO:0000256" key="11">
    <source>
        <dbReference type="ARBA" id="ARBA00023128"/>
    </source>
</evidence>
<dbReference type="GO" id="GO:0045252">
    <property type="term" value="C:oxoglutarate dehydrogenase complex"/>
    <property type="evidence" value="ECO:0007669"/>
    <property type="project" value="TreeGrafter"/>
</dbReference>
<comment type="function">
    <text evidence="14">The 2-oxoglutarate dehydrogenase complex catalyzes the overall conversion of 2-oxoglutarate to succinyl-CoA and CO(2). It contains multiple copies of three enzymatic components: 2-oxoglutarate dehydrogenase (E1), dihydrolipoamide succinyltransferase (E2) and lipoamide dehydrogenase (E3).</text>
</comment>
<evidence type="ECO:0000256" key="14">
    <source>
        <dbReference type="ARBA" id="ARBA00037426"/>
    </source>
</evidence>
<evidence type="ECO:0000313" key="19">
    <source>
        <dbReference type="Proteomes" id="UP000708208"/>
    </source>
</evidence>
<dbReference type="Pfam" id="PF02779">
    <property type="entry name" value="Transket_pyr"/>
    <property type="match status" value="1"/>
</dbReference>
<evidence type="ECO:0000256" key="16">
    <source>
        <dbReference type="ARBA" id="ARBA00042984"/>
    </source>
</evidence>
<evidence type="ECO:0000256" key="12">
    <source>
        <dbReference type="ARBA" id="ARBA00023152"/>
    </source>
</evidence>
<dbReference type="PANTHER" id="PTHR23152:SF4">
    <property type="entry name" value="2-OXOADIPATE DEHYDROGENASE COMPLEX COMPONENT E1"/>
    <property type="match status" value="1"/>
</dbReference>
<dbReference type="Pfam" id="PF16078">
    <property type="entry name" value="2-oxogl_dehyd_N"/>
    <property type="match status" value="1"/>
</dbReference>
<dbReference type="Pfam" id="PF16870">
    <property type="entry name" value="OxoGdeHyase_C"/>
    <property type="match status" value="1"/>
</dbReference>
<evidence type="ECO:0000313" key="18">
    <source>
        <dbReference type="EMBL" id="CAG7823217.1"/>
    </source>
</evidence>
<evidence type="ECO:0000256" key="4">
    <source>
        <dbReference type="ARBA" id="ARBA00006936"/>
    </source>
</evidence>
<dbReference type="GO" id="GO:0030976">
    <property type="term" value="F:thiamine pyrophosphate binding"/>
    <property type="evidence" value="ECO:0007669"/>
    <property type="project" value="InterPro"/>
</dbReference>
<dbReference type="InterPro" id="IPR031717">
    <property type="entry name" value="ODO-1/KGD_C"/>
</dbReference>